<evidence type="ECO:0000313" key="2">
    <source>
        <dbReference type="EMBL" id="NML39494.1"/>
    </source>
</evidence>
<keyword evidence="3" id="KW-1185">Reference proteome</keyword>
<reference evidence="2 3" key="1">
    <citation type="submission" date="2020-04" db="EMBL/GenBank/DDBJ databases">
        <title>Chitinophaga sp. G-6-1-13 sp. nov., isolated from soil.</title>
        <authorList>
            <person name="Dahal R.H."/>
            <person name="Chaudhary D.K."/>
        </authorList>
    </citation>
    <scope>NUCLEOTIDE SEQUENCE [LARGE SCALE GENOMIC DNA]</scope>
    <source>
        <strain evidence="2 3">G-6-1-13</strain>
    </source>
</reference>
<accession>A0A848GM72</accession>
<evidence type="ECO:0000313" key="3">
    <source>
        <dbReference type="Proteomes" id="UP000583266"/>
    </source>
</evidence>
<gene>
    <name evidence="2" type="ORF">HHL17_19995</name>
</gene>
<feature type="transmembrane region" description="Helical" evidence="1">
    <location>
        <begin position="62"/>
        <end position="83"/>
    </location>
</feature>
<keyword evidence="1" id="KW-0472">Membrane</keyword>
<comment type="caution">
    <text evidence="2">The sequence shown here is derived from an EMBL/GenBank/DDBJ whole genome shotgun (WGS) entry which is preliminary data.</text>
</comment>
<feature type="transmembrane region" description="Helical" evidence="1">
    <location>
        <begin position="35"/>
        <end position="56"/>
    </location>
</feature>
<keyword evidence="1" id="KW-0812">Transmembrane</keyword>
<dbReference type="Proteomes" id="UP000583266">
    <property type="component" value="Unassembled WGS sequence"/>
</dbReference>
<keyword evidence="1" id="KW-1133">Transmembrane helix</keyword>
<sequence>MKRLFYISGISGLLWLIVHMARWSGHPLPWLNGHLTDLIVVPLIAQVCLVVVQRWIVQRSDYLLPLGYVLFIACYVSVVFEWVMPRYSPRYTGDWLDVAAYFAGAVSYYGWQHWPAAMQAR</sequence>
<dbReference type="EMBL" id="JABBGC010000002">
    <property type="protein sequence ID" value="NML39494.1"/>
    <property type="molecule type" value="Genomic_DNA"/>
</dbReference>
<protein>
    <recommendedName>
        <fullName evidence="4">Magnesium citrate secondary transporter</fullName>
    </recommendedName>
</protein>
<evidence type="ECO:0000256" key="1">
    <source>
        <dbReference type="SAM" id="Phobius"/>
    </source>
</evidence>
<evidence type="ECO:0008006" key="4">
    <source>
        <dbReference type="Google" id="ProtNLM"/>
    </source>
</evidence>
<feature type="transmembrane region" description="Helical" evidence="1">
    <location>
        <begin position="95"/>
        <end position="111"/>
    </location>
</feature>
<dbReference type="RefSeq" id="WP_169226563.1">
    <property type="nucleotide sequence ID" value="NZ_JABBGC010000002.1"/>
</dbReference>
<name>A0A848GM72_9BACT</name>
<dbReference type="AlphaFoldDB" id="A0A848GM72"/>
<proteinExistence type="predicted"/>
<feature type="transmembrane region" description="Helical" evidence="1">
    <location>
        <begin position="6"/>
        <end position="23"/>
    </location>
</feature>
<organism evidence="2 3">
    <name type="scientific">Chitinophaga fulva</name>
    <dbReference type="NCBI Taxonomy" id="2728842"/>
    <lineage>
        <taxon>Bacteria</taxon>
        <taxon>Pseudomonadati</taxon>
        <taxon>Bacteroidota</taxon>
        <taxon>Chitinophagia</taxon>
        <taxon>Chitinophagales</taxon>
        <taxon>Chitinophagaceae</taxon>
        <taxon>Chitinophaga</taxon>
    </lineage>
</organism>